<evidence type="ECO:0000313" key="3">
    <source>
        <dbReference type="Proteomes" id="UP000251075"/>
    </source>
</evidence>
<evidence type="ECO:0000313" key="2">
    <source>
        <dbReference type="EMBL" id="RAU22976.1"/>
    </source>
</evidence>
<dbReference type="SUPFAM" id="SSF81901">
    <property type="entry name" value="HCP-like"/>
    <property type="match status" value="3"/>
</dbReference>
<comment type="caution">
    <text evidence="2">The sequence shown here is derived from an EMBL/GenBank/DDBJ whole genome shotgun (WGS) entry which is preliminary data.</text>
</comment>
<dbReference type="SMART" id="SM00671">
    <property type="entry name" value="SEL1"/>
    <property type="match status" value="5"/>
</dbReference>
<gene>
    <name evidence="2" type="ORF">CU669_06260</name>
</gene>
<name>A0A364P100_9PROT</name>
<proteinExistence type="predicted"/>
<organism evidence="2 3">
    <name type="scientific">Paramagnetospirillum kuznetsovii</name>
    <dbReference type="NCBI Taxonomy" id="2053833"/>
    <lineage>
        <taxon>Bacteria</taxon>
        <taxon>Pseudomonadati</taxon>
        <taxon>Pseudomonadota</taxon>
        <taxon>Alphaproteobacteria</taxon>
        <taxon>Rhodospirillales</taxon>
        <taxon>Magnetospirillaceae</taxon>
        <taxon>Paramagnetospirillum</taxon>
    </lineage>
</organism>
<accession>A0A364P100</accession>
<dbReference type="AlphaFoldDB" id="A0A364P100"/>
<sequence length="383" mass="39765">MRIAAFVAALIAIGLPLSVQAETAKPAKGKAVKSAKPAADSHLTLLMAAAARGEAEAQHQLGLAYRDGHGVKTDHHAALSWLVLSAVNGNALAALDVSAAYERGQGVGRDTVAAGQWLYRAGVLGNAEARTRWTEMVLAGKIASLGGQDGAAWIAAAAAAGDARAPMILAEAFDKGLGVAPNDDAVEGWLRVAIALYGDVEAQFRLGRLLLARQGFWRMPTEEEWSLKDAERKGLPFGAVLYAAKPAGGDEKISLVRPGMVEGERRLEAAARAGHAEAQYHLGSALVTGIDLPLNMAAGIVWLEAAAAQGHAEATMALGGHAAKGDGLFVKDPVRAFVLYDLAASAGEEGAAAARDAIAKTLNARQSARARLIVQGFREIQGL</sequence>
<feature type="signal peptide" evidence="1">
    <location>
        <begin position="1"/>
        <end position="21"/>
    </location>
</feature>
<dbReference type="InterPro" id="IPR050767">
    <property type="entry name" value="Sel1_AlgK"/>
</dbReference>
<dbReference type="Gene3D" id="1.25.40.10">
    <property type="entry name" value="Tetratricopeptide repeat domain"/>
    <property type="match status" value="2"/>
</dbReference>
<evidence type="ECO:0000256" key="1">
    <source>
        <dbReference type="SAM" id="SignalP"/>
    </source>
</evidence>
<dbReference type="PANTHER" id="PTHR11102">
    <property type="entry name" value="SEL-1-LIKE PROTEIN"/>
    <property type="match status" value="1"/>
</dbReference>
<dbReference type="InterPro" id="IPR006597">
    <property type="entry name" value="Sel1-like"/>
</dbReference>
<dbReference type="Pfam" id="PF08238">
    <property type="entry name" value="Sel1"/>
    <property type="match status" value="5"/>
</dbReference>
<keyword evidence="3" id="KW-1185">Reference proteome</keyword>
<protein>
    <submittedName>
        <fullName evidence="2">Sel1 repeat family protein</fullName>
    </submittedName>
</protein>
<dbReference type="OrthoDB" id="112232at2"/>
<dbReference type="InterPro" id="IPR011990">
    <property type="entry name" value="TPR-like_helical_dom_sf"/>
</dbReference>
<dbReference type="RefSeq" id="WP_112142958.1">
    <property type="nucleotide sequence ID" value="NZ_PGTO01000003.1"/>
</dbReference>
<reference evidence="2 3" key="1">
    <citation type="submission" date="2017-11" db="EMBL/GenBank/DDBJ databases">
        <title>Draft genome sequence of magnetotactic bacterium Magnetospirillum kuznetsovii LBB-42.</title>
        <authorList>
            <person name="Grouzdev D.S."/>
            <person name="Rysina M.S."/>
            <person name="Baslerov R.V."/>
            <person name="Koziaeva V."/>
        </authorList>
    </citation>
    <scope>NUCLEOTIDE SEQUENCE [LARGE SCALE GENOMIC DNA]</scope>
    <source>
        <strain evidence="2 3">LBB-42</strain>
    </source>
</reference>
<keyword evidence="1" id="KW-0732">Signal</keyword>
<dbReference type="Proteomes" id="UP000251075">
    <property type="component" value="Unassembled WGS sequence"/>
</dbReference>
<dbReference type="PANTHER" id="PTHR11102:SF160">
    <property type="entry name" value="ERAD-ASSOCIATED E3 UBIQUITIN-PROTEIN LIGASE COMPONENT HRD3"/>
    <property type="match status" value="1"/>
</dbReference>
<feature type="chain" id="PRO_5016885094" evidence="1">
    <location>
        <begin position="22"/>
        <end position="383"/>
    </location>
</feature>
<dbReference type="EMBL" id="PGTO01000003">
    <property type="protein sequence ID" value="RAU22976.1"/>
    <property type="molecule type" value="Genomic_DNA"/>
</dbReference>